<protein>
    <submittedName>
        <fullName evidence="1">Uncharacterized protein</fullName>
    </submittedName>
</protein>
<evidence type="ECO:0000313" key="2">
    <source>
        <dbReference type="Proteomes" id="UP000031843"/>
    </source>
</evidence>
<evidence type="ECO:0000313" key="1">
    <source>
        <dbReference type="EMBL" id="AJG22977.1"/>
    </source>
</evidence>
<sequence>MNGIDVLFAGIARDFAFFSVIRNPCAPCAVNPAGHSSVAPWQYLHFRARRKRPFTSAANTAPFPFDDGERS</sequence>
<proteinExistence type="predicted"/>
<gene>
    <name evidence="1" type="ORF">RR42_s1389</name>
</gene>
<dbReference type="EMBL" id="CP010537">
    <property type="protein sequence ID" value="AJG22977.1"/>
    <property type="molecule type" value="Genomic_DNA"/>
</dbReference>
<keyword evidence="2" id="KW-1185">Reference proteome</keyword>
<accession>A0A0C4YBL7</accession>
<dbReference type="STRING" id="68895.RR42_s1389"/>
<reference evidence="1 2" key="1">
    <citation type="journal article" date="2015" name="Genome Announc.">
        <title>Complete Genome Sequence of Cupriavidus basilensis 4G11, Isolated from the Oak Ridge Field Research Center Site.</title>
        <authorList>
            <person name="Ray J."/>
            <person name="Waters R.J."/>
            <person name="Skerker J.M."/>
            <person name="Kuehl J.V."/>
            <person name="Price M.N."/>
            <person name="Huang J."/>
            <person name="Chakraborty R."/>
            <person name="Arkin A.P."/>
            <person name="Deutschbauer A."/>
        </authorList>
    </citation>
    <scope>NUCLEOTIDE SEQUENCE [LARGE SCALE GENOMIC DNA]</scope>
    <source>
        <strain evidence="1">4G11</strain>
    </source>
</reference>
<organism evidence="1 2">
    <name type="scientific">Cupriavidus basilensis</name>
    <dbReference type="NCBI Taxonomy" id="68895"/>
    <lineage>
        <taxon>Bacteria</taxon>
        <taxon>Pseudomonadati</taxon>
        <taxon>Pseudomonadota</taxon>
        <taxon>Betaproteobacteria</taxon>
        <taxon>Burkholderiales</taxon>
        <taxon>Burkholderiaceae</taxon>
        <taxon>Cupriavidus</taxon>
    </lineage>
</organism>
<dbReference type="KEGG" id="cbw:RR42_s1389"/>
<dbReference type="AlphaFoldDB" id="A0A0C4YBL7"/>
<dbReference type="Proteomes" id="UP000031843">
    <property type="component" value="Chromosome secondary"/>
</dbReference>
<name>A0A0C4YBL7_9BURK</name>